<evidence type="ECO:0000256" key="1">
    <source>
        <dbReference type="ARBA" id="ARBA00004141"/>
    </source>
</evidence>
<name>A0A4R0YI81_9GAMM</name>
<dbReference type="EMBL" id="SJTG01000004">
    <property type="protein sequence ID" value="TCI08142.1"/>
    <property type="molecule type" value="Genomic_DNA"/>
</dbReference>
<feature type="transmembrane region" description="Helical" evidence="5">
    <location>
        <begin position="264"/>
        <end position="282"/>
    </location>
</feature>
<feature type="transmembrane region" description="Helical" evidence="5">
    <location>
        <begin position="93"/>
        <end position="113"/>
    </location>
</feature>
<dbReference type="Gene3D" id="1.10.3730.20">
    <property type="match status" value="1"/>
</dbReference>
<sequence length="300" mass="31295">MKTSDIGNLLALGALWGGSFLFMRMGAGEFGGMALAGMRALVAGVCFVPLFASAARRTEMRQHWRAITVVGITNSALPFVLFAYAALVLPAGLSAIFDAITPLLVAGSGWLWLKERLSRSQLAGLLLGFAGVLWLIGDNVHIEGSMQSVLACLACVGATVCYAFSVHYSRRRLAAVSPLASAAGSQIVAAIVLLPLTVAAWPATSPGASAWGAMLGLGVACTAIAYVMFFQLIARVGAARTMTVLYLIPAFGVLWGWLFLGETFSAAMGLGCIVILAGTALISRPARIGNRNGVQVEPSM</sequence>
<evidence type="ECO:0000256" key="4">
    <source>
        <dbReference type="ARBA" id="ARBA00023136"/>
    </source>
</evidence>
<feature type="transmembrane region" description="Helical" evidence="5">
    <location>
        <begin position="208"/>
        <end position="229"/>
    </location>
</feature>
<feature type="domain" description="EamA" evidence="6">
    <location>
        <begin position="9"/>
        <end position="136"/>
    </location>
</feature>
<evidence type="ECO:0000259" key="6">
    <source>
        <dbReference type="Pfam" id="PF00892"/>
    </source>
</evidence>
<dbReference type="Proteomes" id="UP000291822">
    <property type="component" value="Unassembled WGS sequence"/>
</dbReference>
<keyword evidence="2 5" id="KW-0812">Transmembrane</keyword>
<dbReference type="AlphaFoldDB" id="A0A4R0YI81"/>
<accession>A0A4R0YI81</accession>
<feature type="transmembrane region" description="Helical" evidence="5">
    <location>
        <begin position="241"/>
        <end position="258"/>
    </location>
</feature>
<evidence type="ECO:0000313" key="8">
    <source>
        <dbReference type="Proteomes" id="UP000291822"/>
    </source>
</evidence>
<feature type="transmembrane region" description="Helical" evidence="5">
    <location>
        <begin position="120"/>
        <end position="136"/>
    </location>
</feature>
<keyword evidence="8" id="KW-1185">Reference proteome</keyword>
<dbReference type="PANTHER" id="PTHR32322">
    <property type="entry name" value="INNER MEMBRANE TRANSPORTER"/>
    <property type="match status" value="1"/>
</dbReference>
<dbReference type="InterPro" id="IPR050638">
    <property type="entry name" value="AA-Vitamin_Transporters"/>
</dbReference>
<feature type="domain" description="EamA" evidence="6">
    <location>
        <begin position="151"/>
        <end position="283"/>
    </location>
</feature>
<dbReference type="InterPro" id="IPR000620">
    <property type="entry name" value="EamA_dom"/>
</dbReference>
<organism evidence="7 8">
    <name type="scientific">Dyella soli</name>
    <dbReference type="NCBI Taxonomy" id="522319"/>
    <lineage>
        <taxon>Bacteria</taxon>
        <taxon>Pseudomonadati</taxon>
        <taxon>Pseudomonadota</taxon>
        <taxon>Gammaproteobacteria</taxon>
        <taxon>Lysobacterales</taxon>
        <taxon>Rhodanobacteraceae</taxon>
        <taxon>Dyella</taxon>
    </lineage>
</organism>
<evidence type="ECO:0000256" key="2">
    <source>
        <dbReference type="ARBA" id="ARBA00022692"/>
    </source>
</evidence>
<dbReference type="PANTHER" id="PTHR32322:SF9">
    <property type="entry name" value="AMINO-ACID METABOLITE EFFLUX PUMP-RELATED"/>
    <property type="match status" value="1"/>
</dbReference>
<reference evidence="7 8" key="1">
    <citation type="submission" date="2019-02" db="EMBL/GenBank/DDBJ databases">
        <title>Dyella amyloliquefaciens sp. nov., isolated from forest soil.</title>
        <authorList>
            <person name="Gao Z.-H."/>
            <person name="Qiu L.-H."/>
        </authorList>
    </citation>
    <scope>NUCLEOTIDE SEQUENCE [LARGE SCALE GENOMIC DNA]</scope>
    <source>
        <strain evidence="7 8">KACC 12747</strain>
    </source>
</reference>
<dbReference type="SUPFAM" id="SSF103481">
    <property type="entry name" value="Multidrug resistance efflux transporter EmrE"/>
    <property type="match status" value="2"/>
</dbReference>
<comment type="caution">
    <text evidence="7">The sequence shown here is derived from an EMBL/GenBank/DDBJ whole genome shotgun (WGS) entry which is preliminary data.</text>
</comment>
<keyword evidence="3 5" id="KW-1133">Transmembrane helix</keyword>
<feature type="transmembrane region" description="Helical" evidence="5">
    <location>
        <begin position="33"/>
        <end position="52"/>
    </location>
</feature>
<feature type="transmembrane region" description="Helical" evidence="5">
    <location>
        <begin position="148"/>
        <end position="167"/>
    </location>
</feature>
<feature type="transmembrane region" description="Helical" evidence="5">
    <location>
        <begin position="7"/>
        <end position="27"/>
    </location>
</feature>
<comment type="subcellular location">
    <subcellularLocation>
        <location evidence="1">Membrane</location>
        <topology evidence="1">Multi-pass membrane protein</topology>
    </subcellularLocation>
</comment>
<feature type="transmembrane region" description="Helical" evidence="5">
    <location>
        <begin position="64"/>
        <end position="87"/>
    </location>
</feature>
<protein>
    <submittedName>
        <fullName evidence="7">DMT family transporter</fullName>
    </submittedName>
</protein>
<dbReference type="RefSeq" id="WP_131151916.1">
    <property type="nucleotide sequence ID" value="NZ_SJTG01000004.1"/>
</dbReference>
<evidence type="ECO:0000256" key="5">
    <source>
        <dbReference type="SAM" id="Phobius"/>
    </source>
</evidence>
<evidence type="ECO:0000313" key="7">
    <source>
        <dbReference type="EMBL" id="TCI08142.1"/>
    </source>
</evidence>
<evidence type="ECO:0000256" key="3">
    <source>
        <dbReference type="ARBA" id="ARBA00022989"/>
    </source>
</evidence>
<proteinExistence type="predicted"/>
<dbReference type="Pfam" id="PF00892">
    <property type="entry name" value="EamA"/>
    <property type="match status" value="2"/>
</dbReference>
<dbReference type="InterPro" id="IPR037185">
    <property type="entry name" value="EmrE-like"/>
</dbReference>
<gene>
    <name evidence="7" type="ORF">EZM97_26165</name>
</gene>
<keyword evidence="4 5" id="KW-0472">Membrane</keyword>
<feature type="transmembrane region" description="Helical" evidence="5">
    <location>
        <begin position="179"/>
        <end position="202"/>
    </location>
</feature>
<dbReference type="GO" id="GO:0016020">
    <property type="term" value="C:membrane"/>
    <property type="evidence" value="ECO:0007669"/>
    <property type="project" value="UniProtKB-SubCell"/>
</dbReference>